<dbReference type="Proteomes" id="UP000250744">
    <property type="component" value="Unassembled WGS sequence"/>
</dbReference>
<dbReference type="EMBL" id="QKRX01000009">
    <property type="protein sequence ID" value="RAU17470.1"/>
    <property type="molecule type" value="Genomic_DNA"/>
</dbReference>
<comment type="caution">
    <text evidence="3">The sequence shown here is derived from an EMBL/GenBank/DDBJ whole genome shotgun (WGS) entry which is preliminary data.</text>
</comment>
<dbReference type="Pfam" id="PF13360">
    <property type="entry name" value="PQQ_2"/>
    <property type="match status" value="1"/>
</dbReference>
<dbReference type="SMART" id="SM00564">
    <property type="entry name" value="PQQ"/>
    <property type="match status" value="4"/>
</dbReference>
<name>A0A364NKF2_9GAMM</name>
<dbReference type="SUPFAM" id="SSF50998">
    <property type="entry name" value="Quinoprotein alcohol dehydrogenase-like"/>
    <property type="match status" value="2"/>
</dbReference>
<feature type="domain" description="Pyrrolo-quinoline quinone repeat" evidence="2">
    <location>
        <begin position="269"/>
        <end position="395"/>
    </location>
</feature>
<protein>
    <recommendedName>
        <fullName evidence="2">Pyrrolo-quinoline quinone repeat domain-containing protein</fullName>
    </recommendedName>
</protein>
<dbReference type="InterPro" id="IPR018391">
    <property type="entry name" value="PQQ_b-propeller_rpt"/>
</dbReference>
<dbReference type="Gene3D" id="2.130.10.10">
    <property type="entry name" value="YVTN repeat-like/Quinoprotein amine dehydrogenase"/>
    <property type="match status" value="1"/>
</dbReference>
<keyword evidence="1" id="KW-0812">Transmembrane</keyword>
<dbReference type="RefSeq" id="WP_112159625.1">
    <property type="nucleotide sequence ID" value="NZ_QKRX01000009.1"/>
</dbReference>
<keyword evidence="1" id="KW-0472">Membrane</keyword>
<proteinExistence type="predicted"/>
<dbReference type="InterPro" id="IPR011047">
    <property type="entry name" value="Quinoprotein_ADH-like_sf"/>
</dbReference>
<dbReference type="InterPro" id="IPR015943">
    <property type="entry name" value="WD40/YVTN_repeat-like_dom_sf"/>
</dbReference>
<dbReference type="PANTHER" id="PTHR34512">
    <property type="entry name" value="CELL SURFACE PROTEIN"/>
    <property type="match status" value="1"/>
</dbReference>
<dbReference type="OrthoDB" id="9794322at2"/>
<sequence length="404" mass="45881">MKQNIKLILKHKTTIIKYFSIWLAVIALSGLFFYYFINKQRLAYEIWEYRTLSFSTSQMVIHDDNLYFSDRTNHLYSLSLDGTLNWKLDLECPLQSNLMVDDGFVIIRTNAAYQTFYPDTVTNCRNPVRLHIIDRKNGTLANVVSTTRDIISYTLNNNQVIYSTGAQLLKYSKKNNITDSFINLFRQDNRISGFNSDFHISNNTLYTKSSQQDVFAFNMDSRALKWRFTSDWNFGEKDSIEPTLNSRSLIYDEGVIYTVNKVQHSTAADVFAFDAESGVILGRYHIGAGASPGRLSASEKHIYIPSVDARVHALRKRDLMPVWDVPTRGSIRGALVPYNGVVYAGTQAGGIIGLDEKTGERVYYYPTEHPIPGTPAIKDGIIYFATNGGSIHAVRLPEKLISRK</sequence>
<organism evidence="3 4">
    <name type="scientific">Nitrincola tibetensis</name>
    <dbReference type="NCBI Taxonomy" id="2219697"/>
    <lineage>
        <taxon>Bacteria</taxon>
        <taxon>Pseudomonadati</taxon>
        <taxon>Pseudomonadota</taxon>
        <taxon>Gammaproteobacteria</taxon>
        <taxon>Oceanospirillales</taxon>
        <taxon>Oceanospirillaceae</taxon>
        <taxon>Nitrincola</taxon>
    </lineage>
</organism>
<feature type="transmembrane region" description="Helical" evidence="1">
    <location>
        <begin position="15"/>
        <end position="37"/>
    </location>
</feature>
<dbReference type="InterPro" id="IPR002372">
    <property type="entry name" value="PQQ_rpt_dom"/>
</dbReference>
<evidence type="ECO:0000313" key="3">
    <source>
        <dbReference type="EMBL" id="RAU17470.1"/>
    </source>
</evidence>
<evidence type="ECO:0000256" key="1">
    <source>
        <dbReference type="SAM" id="Phobius"/>
    </source>
</evidence>
<dbReference type="PANTHER" id="PTHR34512:SF30">
    <property type="entry name" value="OUTER MEMBRANE PROTEIN ASSEMBLY FACTOR BAMB"/>
    <property type="match status" value="1"/>
</dbReference>
<reference evidence="3 4" key="1">
    <citation type="submission" date="2018-06" db="EMBL/GenBank/DDBJ databases">
        <title>Nitrincola tibetense sp. nov., isolated from Lake XuguoCo on Tibetan Plateau.</title>
        <authorList>
            <person name="Xing P."/>
        </authorList>
    </citation>
    <scope>NUCLEOTIDE SEQUENCE [LARGE SCALE GENOMIC DNA]</scope>
    <source>
        <strain evidence="4">xg18</strain>
    </source>
</reference>
<evidence type="ECO:0000259" key="2">
    <source>
        <dbReference type="Pfam" id="PF13360"/>
    </source>
</evidence>
<dbReference type="AlphaFoldDB" id="A0A364NKF2"/>
<dbReference type="Gene3D" id="2.40.128.630">
    <property type="match status" value="1"/>
</dbReference>
<keyword evidence="4" id="KW-1185">Reference proteome</keyword>
<gene>
    <name evidence="3" type="ORF">DN062_12285</name>
</gene>
<keyword evidence="1" id="KW-1133">Transmembrane helix</keyword>
<accession>A0A364NKF2</accession>
<evidence type="ECO:0000313" key="4">
    <source>
        <dbReference type="Proteomes" id="UP000250744"/>
    </source>
</evidence>